<evidence type="ECO:0000313" key="1">
    <source>
        <dbReference type="EMBL" id="CAG8508277.1"/>
    </source>
</evidence>
<proteinExistence type="predicted"/>
<protein>
    <submittedName>
        <fullName evidence="1">7240_t:CDS:1</fullName>
    </submittedName>
</protein>
<organism evidence="1 2">
    <name type="scientific">Scutellospora calospora</name>
    <dbReference type="NCBI Taxonomy" id="85575"/>
    <lineage>
        <taxon>Eukaryota</taxon>
        <taxon>Fungi</taxon>
        <taxon>Fungi incertae sedis</taxon>
        <taxon>Mucoromycota</taxon>
        <taxon>Glomeromycotina</taxon>
        <taxon>Glomeromycetes</taxon>
        <taxon>Diversisporales</taxon>
        <taxon>Gigasporaceae</taxon>
        <taxon>Scutellospora</taxon>
    </lineage>
</organism>
<dbReference type="Proteomes" id="UP000789860">
    <property type="component" value="Unassembled WGS sequence"/>
</dbReference>
<comment type="caution">
    <text evidence="1">The sequence shown here is derived from an EMBL/GenBank/DDBJ whole genome shotgun (WGS) entry which is preliminary data.</text>
</comment>
<sequence>MKYVATWSKYDKSIYGWPVVEGKQRLDFDNSISSQDLKDIPVHVTSNDLRDIPAHAINYVDDFSEVTGIIDLKTKLLQKFNAQGLSKLFTYETVRFLENGNLTIVKGDPIYRAYIFSHTNSNDEYQWKCINVIDLKDFYKCFVLPKGKLLLLSEIPFVISQWDLKSLKFEAQYVLDLNVFKDKDYIDLQLNIDNTLLAVFNHKQDAINLYSTRTSIMISKYVFKNKNTYGIIGVNFISSKNKEYLLVKFYKIVYILVPYSNPVDASKLLQLKLDDDLNSQDEKYLYPNAITSDFIVGVWNKNLWIQCLIRETKEWTDYLHQNFNDYNKIHTYFCTNEIENMIKTTLTKVKSCLANNSIRILTKKFLVGYVYAWIVKETEDHIYLTAWKFNHKNSVWNKVGNMIQSYPSELKQLSSGDLMAISIRGIFIWTACGSDKINLNYYWGSIDITKPNQIYYKSIIDQLDFLNDKLVFSQNYFPPPSIDQLVSHPLLACHMDIITRELFLFDDLLEYYIDDMFFLSLYGTIIIRELIKSKKYEKVGKTFYYFLEQALESMRDGNIYTFTELIDNISALLLDLEFFDENFGFADHYLSKTALLLPDHFEEVFLIQYWGFCKAKYPLFGKIVNSFYSTYFISYPRPTVKLMVPTANFATYSNDYSTWEELICPPTNFFISLNSPDQFKWWNIKALINFKWNTYGRFYYYVNWIIYTAFMLSFTIIATIPPDTITLVHSQVYQTISIILGFFFLTFEIRQFLFDPSTYLYSFWNWIAQRIFSFIVVLGIMVLIFAHSLHLLLRPTSNYSYNQPSYTDDVNNPWNLAPRYQSILSNGTIENESSLIETPDANTNLFALFSTAIVAVYFMLTDSSSVSPWVLKDNPTLVLLLAMFSFFTTIYLMNLFIGLLGMAINETNNVESFLQLKGEVLAEIELFWMLPYQRRRKDWFPDILYYEASIEELQKFVKEAQDENQDTFPSYLSDSIFRISGVDKPLEKKTKDIEIKIDKFEEKLDKIINTHRFDEKLNKILE</sequence>
<dbReference type="EMBL" id="CAJVPM010004028">
    <property type="protein sequence ID" value="CAG8508277.1"/>
    <property type="molecule type" value="Genomic_DNA"/>
</dbReference>
<name>A0ACA9L3Z9_9GLOM</name>
<accession>A0ACA9L3Z9</accession>
<feature type="non-terminal residue" evidence="1">
    <location>
        <position position="1022"/>
    </location>
</feature>
<reference evidence="1" key="1">
    <citation type="submission" date="2021-06" db="EMBL/GenBank/DDBJ databases">
        <authorList>
            <person name="Kallberg Y."/>
            <person name="Tangrot J."/>
            <person name="Rosling A."/>
        </authorList>
    </citation>
    <scope>NUCLEOTIDE SEQUENCE</scope>
    <source>
        <strain evidence="1">AU212A</strain>
    </source>
</reference>
<gene>
    <name evidence="1" type="ORF">SCALOS_LOCUS3544</name>
</gene>
<evidence type="ECO:0000313" key="2">
    <source>
        <dbReference type="Proteomes" id="UP000789860"/>
    </source>
</evidence>
<keyword evidence="2" id="KW-1185">Reference proteome</keyword>